<dbReference type="Proteomes" id="UP001152797">
    <property type="component" value="Unassembled WGS sequence"/>
</dbReference>
<sequence>MTPPQEDHYQVLGVDCNASDSDLTKAYKKLALKYHPDKSDQQDNSSGETFKRITEAYNVLHDPEQRKCYDDQRDARAFHQGSKGFELHEFCDLMTRQPRKESHAFRHCTTKWSCEDLNLEKIYRAVNSGDGQPKRHKPGPLRTKHCTVPDNTAVVLHSFQKSLHHNGCEARVRGFDERTGRYNLVMEGCCSFAVKPENMAQKCSARIHGLSLHPQLNGKEVQIMGFEAGRYLVMLPNSDAVLTLKPGNAILRAGTCVRLQGLSPLDLNGKMALICEVDLDAGRYSVECADGRQIRVRCENALC</sequence>
<accession>A0A9P1FIF6</accession>
<dbReference type="InterPro" id="IPR001623">
    <property type="entry name" value="DnaJ_domain"/>
</dbReference>
<dbReference type="Pfam" id="PF00226">
    <property type="entry name" value="DnaJ"/>
    <property type="match status" value="1"/>
</dbReference>
<organism evidence="3">
    <name type="scientific">Cladocopium goreaui</name>
    <dbReference type="NCBI Taxonomy" id="2562237"/>
    <lineage>
        <taxon>Eukaryota</taxon>
        <taxon>Sar</taxon>
        <taxon>Alveolata</taxon>
        <taxon>Dinophyceae</taxon>
        <taxon>Suessiales</taxon>
        <taxon>Symbiodiniaceae</taxon>
        <taxon>Cladocopium</taxon>
    </lineage>
</organism>
<dbReference type="InterPro" id="IPR018253">
    <property type="entry name" value="DnaJ_domain_CS"/>
</dbReference>
<dbReference type="PANTHER" id="PTHR44145:SF3">
    <property type="entry name" value="DNAJ HOMOLOG SUBFAMILY A MEMBER 3, MITOCHONDRIAL"/>
    <property type="match status" value="1"/>
</dbReference>
<dbReference type="EMBL" id="CAMXCT020000402">
    <property type="protein sequence ID" value="CAL1131664.1"/>
    <property type="molecule type" value="Genomic_DNA"/>
</dbReference>
<dbReference type="SMART" id="SM00271">
    <property type="entry name" value="DnaJ"/>
    <property type="match status" value="1"/>
</dbReference>
<dbReference type="InterPro" id="IPR051938">
    <property type="entry name" value="Apopto_cytoskel_mod"/>
</dbReference>
<dbReference type="OrthoDB" id="10250354at2759"/>
<protein>
    <submittedName>
        <fullName evidence="4">Chaperone protein DnaJ</fullName>
    </submittedName>
</protein>
<evidence type="ECO:0000256" key="1">
    <source>
        <dbReference type="ARBA" id="ARBA00023186"/>
    </source>
</evidence>
<feature type="domain" description="J" evidence="2">
    <location>
        <begin position="7"/>
        <end position="73"/>
    </location>
</feature>
<evidence type="ECO:0000313" key="4">
    <source>
        <dbReference type="EMBL" id="CAL4765601.1"/>
    </source>
</evidence>
<dbReference type="EMBL" id="CAMXCT030000402">
    <property type="protein sequence ID" value="CAL4765601.1"/>
    <property type="molecule type" value="Genomic_DNA"/>
</dbReference>
<reference evidence="4 5" key="2">
    <citation type="submission" date="2024-05" db="EMBL/GenBank/DDBJ databases">
        <authorList>
            <person name="Chen Y."/>
            <person name="Shah S."/>
            <person name="Dougan E. K."/>
            <person name="Thang M."/>
            <person name="Chan C."/>
        </authorList>
    </citation>
    <scope>NUCLEOTIDE SEQUENCE [LARGE SCALE GENOMIC DNA]</scope>
</reference>
<dbReference type="PANTHER" id="PTHR44145">
    <property type="entry name" value="DNAJ HOMOLOG SUBFAMILY A MEMBER 3, MITOCHONDRIAL"/>
    <property type="match status" value="1"/>
</dbReference>
<evidence type="ECO:0000259" key="2">
    <source>
        <dbReference type="PROSITE" id="PS50076"/>
    </source>
</evidence>
<dbReference type="PROSITE" id="PS00636">
    <property type="entry name" value="DNAJ_1"/>
    <property type="match status" value="1"/>
</dbReference>
<gene>
    <name evidence="3" type="ORF">C1SCF055_LOCUS6352</name>
</gene>
<name>A0A9P1FIF6_9DINO</name>
<dbReference type="InterPro" id="IPR036869">
    <property type="entry name" value="J_dom_sf"/>
</dbReference>
<keyword evidence="5" id="KW-1185">Reference proteome</keyword>
<evidence type="ECO:0000313" key="5">
    <source>
        <dbReference type="Proteomes" id="UP001152797"/>
    </source>
</evidence>
<proteinExistence type="predicted"/>
<dbReference type="SUPFAM" id="SSF46565">
    <property type="entry name" value="Chaperone J-domain"/>
    <property type="match status" value="1"/>
</dbReference>
<dbReference type="PROSITE" id="PS50076">
    <property type="entry name" value="DNAJ_2"/>
    <property type="match status" value="1"/>
</dbReference>
<keyword evidence="1" id="KW-0143">Chaperone</keyword>
<dbReference type="PRINTS" id="PR00625">
    <property type="entry name" value="JDOMAIN"/>
</dbReference>
<comment type="caution">
    <text evidence="3">The sequence shown here is derived from an EMBL/GenBank/DDBJ whole genome shotgun (WGS) entry which is preliminary data.</text>
</comment>
<dbReference type="CDD" id="cd06257">
    <property type="entry name" value="DnaJ"/>
    <property type="match status" value="1"/>
</dbReference>
<reference evidence="3" key="1">
    <citation type="submission" date="2022-10" db="EMBL/GenBank/DDBJ databases">
        <authorList>
            <person name="Chen Y."/>
            <person name="Dougan E. K."/>
            <person name="Chan C."/>
            <person name="Rhodes N."/>
            <person name="Thang M."/>
        </authorList>
    </citation>
    <scope>NUCLEOTIDE SEQUENCE</scope>
</reference>
<dbReference type="EMBL" id="CAMXCT010000402">
    <property type="protein sequence ID" value="CAI3978289.1"/>
    <property type="molecule type" value="Genomic_DNA"/>
</dbReference>
<dbReference type="Gene3D" id="1.10.287.110">
    <property type="entry name" value="DnaJ domain"/>
    <property type="match status" value="1"/>
</dbReference>
<evidence type="ECO:0000313" key="3">
    <source>
        <dbReference type="EMBL" id="CAI3978289.1"/>
    </source>
</evidence>
<dbReference type="AlphaFoldDB" id="A0A9P1FIF6"/>